<evidence type="ECO:0000313" key="3">
    <source>
        <dbReference type="EMBL" id="EPS39319.1"/>
    </source>
</evidence>
<name>S8A906_DACHA</name>
<gene>
    <name evidence="3" type="ORF">H072_6910</name>
</gene>
<sequence length="220" mass="25128">MRQANQKAAAQPPSTTGSGCSVKASHSKRSPITRVISDRVVIPLVALGLSTPIVSHAICFVGSKILKHKMDRETEQVLFRGPRGSPFDGSFQRNGSIALSREEEKMRKAEMKEHFKHRKMAAKIQRESLKQERATMRKYRKQYIRNIRKQGAQPEGISNVISHDTFFEDDSDELMKPRRSKGGSKDSRGWVPRMKEKYNLKKKKSKRLGFLLGLGWWGNY</sequence>
<organism evidence="3 4">
    <name type="scientific">Dactylellina haptotyla (strain CBS 200.50)</name>
    <name type="common">Nematode-trapping fungus</name>
    <name type="synonym">Monacrosporium haptotylum</name>
    <dbReference type="NCBI Taxonomy" id="1284197"/>
    <lineage>
        <taxon>Eukaryota</taxon>
        <taxon>Fungi</taxon>
        <taxon>Dikarya</taxon>
        <taxon>Ascomycota</taxon>
        <taxon>Pezizomycotina</taxon>
        <taxon>Orbiliomycetes</taxon>
        <taxon>Orbiliales</taxon>
        <taxon>Orbiliaceae</taxon>
        <taxon>Dactylellina</taxon>
    </lineage>
</organism>
<keyword evidence="2" id="KW-1133">Transmembrane helix</keyword>
<protein>
    <submittedName>
        <fullName evidence="3">Uncharacterized protein</fullName>
    </submittedName>
</protein>
<feature type="compositionally biased region" description="Polar residues" evidence="1">
    <location>
        <begin position="1"/>
        <end position="19"/>
    </location>
</feature>
<dbReference type="HOGENOM" id="CLU_1255943_0_0_1"/>
<feature type="transmembrane region" description="Helical" evidence="2">
    <location>
        <begin position="40"/>
        <end position="62"/>
    </location>
</feature>
<evidence type="ECO:0000256" key="2">
    <source>
        <dbReference type="SAM" id="Phobius"/>
    </source>
</evidence>
<proteinExistence type="predicted"/>
<accession>S8A906</accession>
<dbReference type="AlphaFoldDB" id="S8A906"/>
<keyword evidence="4" id="KW-1185">Reference proteome</keyword>
<reference evidence="3 4" key="1">
    <citation type="journal article" date="2013" name="PLoS Genet.">
        <title>Genomic mechanisms accounting for the adaptation to parasitism in nematode-trapping fungi.</title>
        <authorList>
            <person name="Meerupati T."/>
            <person name="Andersson K.M."/>
            <person name="Friman E."/>
            <person name="Kumar D."/>
            <person name="Tunlid A."/>
            <person name="Ahren D."/>
        </authorList>
    </citation>
    <scope>NUCLEOTIDE SEQUENCE [LARGE SCALE GENOMIC DNA]</scope>
    <source>
        <strain evidence="3 4">CBS 200.50</strain>
    </source>
</reference>
<dbReference type="OrthoDB" id="5370621at2759"/>
<dbReference type="EMBL" id="AQGS01000479">
    <property type="protein sequence ID" value="EPS39319.1"/>
    <property type="molecule type" value="Genomic_DNA"/>
</dbReference>
<keyword evidence="2" id="KW-0472">Membrane</keyword>
<dbReference type="Proteomes" id="UP000015100">
    <property type="component" value="Unassembled WGS sequence"/>
</dbReference>
<reference evidence="4" key="2">
    <citation type="submission" date="2013-04" db="EMBL/GenBank/DDBJ databases">
        <title>Genomic mechanisms accounting for the adaptation to parasitism in nematode-trapping fungi.</title>
        <authorList>
            <person name="Ahren D.G."/>
        </authorList>
    </citation>
    <scope>NUCLEOTIDE SEQUENCE [LARGE SCALE GENOMIC DNA]</scope>
    <source>
        <strain evidence="4">CBS 200.50</strain>
    </source>
</reference>
<evidence type="ECO:0000256" key="1">
    <source>
        <dbReference type="SAM" id="MobiDB-lite"/>
    </source>
</evidence>
<keyword evidence="2" id="KW-0812">Transmembrane</keyword>
<dbReference type="PROSITE" id="PS51257">
    <property type="entry name" value="PROKAR_LIPOPROTEIN"/>
    <property type="match status" value="1"/>
</dbReference>
<evidence type="ECO:0000313" key="4">
    <source>
        <dbReference type="Proteomes" id="UP000015100"/>
    </source>
</evidence>
<comment type="caution">
    <text evidence="3">The sequence shown here is derived from an EMBL/GenBank/DDBJ whole genome shotgun (WGS) entry which is preliminary data.</text>
</comment>
<feature type="region of interest" description="Disordered" evidence="1">
    <location>
        <begin position="1"/>
        <end position="29"/>
    </location>
</feature>
<feature type="region of interest" description="Disordered" evidence="1">
    <location>
        <begin position="171"/>
        <end position="190"/>
    </location>
</feature>